<name>A0ABP7SQP8_9PSEU</name>
<dbReference type="Pfam" id="PF13406">
    <property type="entry name" value="SLT_2"/>
    <property type="match status" value="1"/>
</dbReference>
<feature type="compositionally biased region" description="Low complexity" evidence="1">
    <location>
        <begin position="292"/>
        <end position="304"/>
    </location>
</feature>
<dbReference type="InterPro" id="IPR043426">
    <property type="entry name" value="MltB-like"/>
</dbReference>
<dbReference type="Gene3D" id="1.10.530.10">
    <property type="match status" value="1"/>
</dbReference>
<evidence type="ECO:0000256" key="2">
    <source>
        <dbReference type="SAM" id="SignalP"/>
    </source>
</evidence>
<dbReference type="InterPro" id="IPR031304">
    <property type="entry name" value="SLT_2"/>
</dbReference>
<accession>A0ABP7SQP8</accession>
<proteinExistence type="predicted"/>
<dbReference type="RefSeq" id="WP_344877283.1">
    <property type="nucleotide sequence ID" value="NZ_BAABAL010000016.1"/>
</dbReference>
<organism evidence="4 5">
    <name type="scientific">Allokutzneria multivorans</name>
    <dbReference type="NCBI Taxonomy" id="1142134"/>
    <lineage>
        <taxon>Bacteria</taxon>
        <taxon>Bacillati</taxon>
        <taxon>Actinomycetota</taxon>
        <taxon>Actinomycetes</taxon>
        <taxon>Pseudonocardiales</taxon>
        <taxon>Pseudonocardiaceae</taxon>
        <taxon>Allokutzneria</taxon>
    </lineage>
</organism>
<dbReference type="InterPro" id="IPR023346">
    <property type="entry name" value="Lysozyme-like_dom_sf"/>
</dbReference>
<dbReference type="PANTHER" id="PTHR30163:SF8">
    <property type="entry name" value="LYTIC MUREIN TRANSGLYCOSYLASE"/>
    <property type="match status" value="1"/>
</dbReference>
<feature type="compositionally biased region" description="Low complexity" evidence="1">
    <location>
        <begin position="313"/>
        <end position="332"/>
    </location>
</feature>
<protein>
    <recommendedName>
        <fullName evidence="3">Transglycosylase SLT domain-containing protein</fullName>
    </recommendedName>
</protein>
<sequence length="393" mass="40702">MALNAPGRKGVRIGLSAAVTALVVPSAFAAARTDLVPAAARTVEEQTVTLGHFEVAKPEAGDEVSQRLVDALRTGPDLEESATADAPWEDAPFDPLRDVGYGIPGPVLDAYLRADRTLATTLPDCGLHWSYLAGIGKVESNHARGQVDANGTTPAPILGPVLSGAPGMAAIADTDGGKLDGDAVWDRAVGPMQFIPGTWARYGVDGNGDGKADPHNIYDAALSAGRYLCSGGLDLREPEQLATAVFRYNHSNAYVAKVLGLAIGYSMGLAPLPDLPPLVQRARPVAPPEPESAPTTTTTAAPTTTLPPPCPAPTTTTGPRRIRTTTTTTTEPIPTPTAPPCAQVSSTTTQTSSSGPSIRRPVLPRRTTTTAPTTAPTTATTTTTPPITTTRSR</sequence>
<dbReference type="Proteomes" id="UP001501747">
    <property type="component" value="Unassembled WGS sequence"/>
</dbReference>
<feature type="signal peptide" evidence="2">
    <location>
        <begin position="1"/>
        <end position="29"/>
    </location>
</feature>
<evidence type="ECO:0000259" key="3">
    <source>
        <dbReference type="Pfam" id="PF13406"/>
    </source>
</evidence>
<evidence type="ECO:0000313" key="4">
    <source>
        <dbReference type="EMBL" id="GAA4014617.1"/>
    </source>
</evidence>
<keyword evidence="2" id="KW-0732">Signal</keyword>
<dbReference type="EMBL" id="BAABAL010000016">
    <property type="protein sequence ID" value="GAA4014617.1"/>
    <property type="molecule type" value="Genomic_DNA"/>
</dbReference>
<feature type="compositionally biased region" description="Low complexity" evidence="1">
    <location>
        <begin position="345"/>
        <end position="354"/>
    </location>
</feature>
<keyword evidence="5" id="KW-1185">Reference proteome</keyword>
<gene>
    <name evidence="4" type="ORF">GCM10022247_41870</name>
</gene>
<reference evidence="5" key="1">
    <citation type="journal article" date="2019" name="Int. J. Syst. Evol. Microbiol.">
        <title>The Global Catalogue of Microorganisms (GCM) 10K type strain sequencing project: providing services to taxonomists for standard genome sequencing and annotation.</title>
        <authorList>
            <consortium name="The Broad Institute Genomics Platform"/>
            <consortium name="The Broad Institute Genome Sequencing Center for Infectious Disease"/>
            <person name="Wu L."/>
            <person name="Ma J."/>
        </authorList>
    </citation>
    <scope>NUCLEOTIDE SEQUENCE [LARGE SCALE GENOMIC DNA]</scope>
    <source>
        <strain evidence="5">JCM 17342</strain>
    </source>
</reference>
<dbReference type="PANTHER" id="PTHR30163">
    <property type="entry name" value="MEMBRANE-BOUND LYTIC MUREIN TRANSGLYCOSYLASE B"/>
    <property type="match status" value="1"/>
</dbReference>
<evidence type="ECO:0000256" key="1">
    <source>
        <dbReference type="SAM" id="MobiDB-lite"/>
    </source>
</evidence>
<comment type="caution">
    <text evidence="4">The sequence shown here is derived from an EMBL/GenBank/DDBJ whole genome shotgun (WGS) entry which is preliminary data.</text>
</comment>
<feature type="region of interest" description="Disordered" evidence="1">
    <location>
        <begin position="281"/>
        <end position="393"/>
    </location>
</feature>
<feature type="compositionally biased region" description="Low complexity" evidence="1">
    <location>
        <begin position="364"/>
        <end position="393"/>
    </location>
</feature>
<evidence type="ECO:0000313" key="5">
    <source>
        <dbReference type="Proteomes" id="UP001501747"/>
    </source>
</evidence>
<feature type="domain" description="Transglycosylase SLT" evidence="3">
    <location>
        <begin position="185"/>
        <end position="233"/>
    </location>
</feature>
<dbReference type="SUPFAM" id="SSF53955">
    <property type="entry name" value="Lysozyme-like"/>
    <property type="match status" value="1"/>
</dbReference>
<feature type="chain" id="PRO_5045313693" description="Transglycosylase SLT domain-containing protein" evidence="2">
    <location>
        <begin position="30"/>
        <end position="393"/>
    </location>
</feature>
<dbReference type="CDD" id="cd13399">
    <property type="entry name" value="Slt35-like"/>
    <property type="match status" value="1"/>
</dbReference>